<evidence type="ECO:0000259" key="2">
    <source>
        <dbReference type="PROSITE" id="PS51352"/>
    </source>
</evidence>
<dbReference type="PANTHER" id="PTHR42852">
    <property type="entry name" value="THIOL:DISULFIDE INTERCHANGE PROTEIN DSBE"/>
    <property type="match status" value="1"/>
</dbReference>
<protein>
    <submittedName>
        <fullName evidence="3">TlpA family protein disulfide reductase</fullName>
    </submittedName>
</protein>
<evidence type="ECO:0000313" key="3">
    <source>
        <dbReference type="EMBL" id="TXC91500.1"/>
    </source>
</evidence>
<dbReference type="SUPFAM" id="SSF52833">
    <property type="entry name" value="Thioredoxin-like"/>
    <property type="match status" value="1"/>
</dbReference>
<reference evidence="3 4" key="1">
    <citation type="journal article" date="2005" name="Int. J. Syst. Evol. Microbiol.">
        <title>Bacillus litoralis sp. nov., isolated from a tidal flat of the Yellow Sea in Korea.</title>
        <authorList>
            <person name="Yoon J.H."/>
            <person name="Oh T.K."/>
        </authorList>
    </citation>
    <scope>NUCLEOTIDE SEQUENCE [LARGE SCALE GENOMIC DNA]</scope>
    <source>
        <strain evidence="3 4">SW-211</strain>
    </source>
</reference>
<comment type="caution">
    <text evidence="3">The sequence shown here is derived from an EMBL/GenBank/DDBJ whole genome shotgun (WGS) entry which is preliminary data.</text>
</comment>
<dbReference type="Proteomes" id="UP000321363">
    <property type="component" value="Unassembled WGS sequence"/>
</dbReference>
<accession>A0A5C6W6M0</accession>
<evidence type="ECO:0000313" key="4">
    <source>
        <dbReference type="Proteomes" id="UP000321363"/>
    </source>
</evidence>
<name>A0A5C6W6M0_9BACI</name>
<dbReference type="Pfam" id="PF00578">
    <property type="entry name" value="AhpC-TSA"/>
    <property type="match status" value="1"/>
</dbReference>
<dbReference type="PANTHER" id="PTHR42852:SF17">
    <property type="entry name" value="THIOREDOXIN-LIKE PROTEIN HI_1115"/>
    <property type="match status" value="1"/>
</dbReference>
<dbReference type="OrthoDB" id="25753at2"/>
<keyword evidence="1" id="KW-1015">Disulfide bond</keyword>
<evidence type="ECO:0000256" key="1">
    <source>
        <dbReference type="ARBA" id="ARBA00023157"/>
    </source>
</evidence>
<dbReference type="EMBL" id="VOQF01000004">
    <property type="protein sequence ID" value="TXC91500.1"/>
    <property type="molecule type" value="Genomic_DNA"/>
</dbReference>
<keyword evidence="4" id="KW-1185">Reference proteome</keyword>
<dbReference type="PROSITE" id="PS51352">
    <property type="entry name" value="THIOREDOXIN_2"/>
    <property type="match status" value="1"/>
</dbReference>
<dbReference type="CDD" id="cd02966">
    <property type="entry name" value="TlpA_like_family"/>
    <property type="match status" value="1"/>
</dbReference>
<dbReference type="InterPro" id="IPR000866">
    <property type="entry name" value="AhpC/TSA"/>
</dbReference>
<gene>
    <name evidence="3" type="ORF">FS935_07630</name>
</gene>
<organism evidence="3 4">
    <name type="scientific">Metabacillus litoralis</name>
    <dbReference type="NCBI Taxonomy" id="152268"/>
    <lineage>
        <taxon>Bacteria</taxon>
        <taxon>Bacillati</taxon>
        <taxon>Bacillota</taxon>
        <taxon>Bacilli</taxon>
        <taxon>Bacillales</taxon>
        <taxon>Bacillaceae</taxon>
        <taxon>Metabacillus</taxon>
    </lineage>
</organism>
<dbReference type="AlphaFoldDB" id="A0A5C6W6M0"/>
<proteinExistence type="predicted"/>
<dbReference type="InterPro" id="IPR036249">
    <property type="entry name" value="Thioredoxin-like_sf"/>
</dbReference>
<dbReference type="RefSeq" id="WP_146947196.1">
    <property type="nucleotide sequence ID" value="NZ_VOQF01000004.1"/>
</dbReference>
<dbReference type="GO" id="GO:0016209">
    <property type="term" value="F:antioxidant activity"/>
    <property type="evidence" value="ECO:0007669"/>
    <property type="project" value="InterPro"/>
</dbReference>
<dbReference type="InterPro" id="IPR050553">
    <property type="entry name" value="Thioredoxin_ResA/DsbE_sf"/>
</dbReference>
<dbReference type="GO" id="GO:0016491">
    <property type="term" value="F:oxidoreductase activity"/>
    <property type="evidence" value="ECO:0007669"/>
    <property type="project" value="InterPro"/>
</dbReference>
<dbReference type="InterPro" id="IPR013766">
    <property type="entry name" value="Thioredoxin_domain"/>
</dbReference>
<sequence length="165" mass="18681">MKQRLFFFFLLFAFSITCSDEIKAKNQPMEKASEFTIPSLSEEAISLSDFRGQIVILNFWTTWCNYCQEEMSELNKFTNENKAQNIVLIGVNVTSSESSKNVVSNFAKQFNLTFPIGLDLTGKVAKDYHLMGIPTTIIIDQKGIIRNKLLGPVTDDMLHNAISQL</sequence>
<dbReference type="Gene3D" id="3.40.30.10">
    <property type="entry name" value="Glutaredoxin"/>
    <property type="match status" value="1"/>
</dbReference>
<feature type="domain" description="Thioredoxin" evidence="2">
    <location>
        <begin position="26"/>
        <end position="165"/>
    </location>
</feature>